<evidence type="ECO:0008006" key="3">
    <source>
        <dbReference type="Google" id="ProtNLM"/>
    </source>
</evidence>
<keyword evidence="2" id="KW-1185">Reference proteome</keyword>
<dbReference type="AlphaFoldDB" id="A0A4R6WHL6"/>
<evidence type="ECO:0000313" key="1">
    <source>
        <dbReference type="EMBL" id="TDQ77887.1"/>
    </source>
</evidence>
<comment type="caution">
    <text evidence="1">The sequence shown here is derived from an EMBL/GenBank/DDBJ whole genome shotgun (WGS) entry which is preliminary data.</text>
</comment>
<protein>
    <recommendedName>
        <fullName evidence="3">DUF695 domain-containing protein</fullName>
    </recommendedName>
</protein>
<organism evidence="1 2">
    <name type="scientific">Sphingobacterium yanglingense</name>
    <dbReference type="NCBI Taxonomy" id="1437280"/>
    <lineage>
        <taxon>Bacteria</taxon>
        <taxon>Pseudomonadati</taxon>
        <taxon>Bacteroidota</taxon>
        <taxon>Sphingobacteriia</taxon>
        <taxon>Sphingobacteriales</taxon>
        <taxon>Sphingobacteriaceae</taxon>
        <taxon>Sphingobacterium</taxon>
    </lineage>
</organism>
<accession>A0A4R6WHL6</accession>
<dbReference type="Proteomes" id="UP000295292">
    <property type="component" value="Unassembled WGS sequence"/>
</dbReference>
<gene>
    <name evidence="1" type="ORF">CLV99_1856</name>
</gene>
<name>A0A4R6WHL6_9SPHI</name>
<reference evidence="1 2" key="1">
    <citation type="submission" date="2019-03" db="EMBL/GenBank/DDBJ databases">
        <title>Genomic Encyclopedia of Archaeal and Bacterial Type Strains, Phase II (KMG-II): from individual species to whole genera.</title>
        <authorList>
            <person name="Goeker M."/>
        </authorList>
    </citation>
    <scope>NUCLEOTIDE SEQUENCE [LARGE SCALE GENOMIC DNA]</scope>
    <source>
        <strain evidence="1 2">DSM 28353</strain>
    </source>
</reference>
<proteinExistence type="predicted"/>
<evidence type="ECO:0000313" key="2">
    <source>
        <dbReference type="Proteomes" id="UP000295292"/>
    </source>
</evidence>
<sequence>MSSIEKTIKCTNSYLHMNWEEIKSDSQKVYPASSITLFMMDTESGKPATHWVDKAYKNYAFKEECMFNCYVSIDLTDEFNAQKKDLDFADIEEYFTTKLREVGICHIVARITTDIGLNLELYVDNVENSIDKFNEIEDDPNRLVNFNCEIRDDADWENVEGLLN</sequence>
<dbReference type="EMBL" id="SNYV01000013">
    <property type="protein sequence ID" value="TDQ77887.1"/>
    <property type="molecule type" value="Genomic_DNA"/>
</dbReference>